<organism evidence="2 3">
    <name type="scientific">Sphingobium fluviale</name>
    <dbReference type="NCBI Taxonomy" id="2506423"/>
    <lineage>
        <taxon>Bacteria</taxon>
        <taxon>Pseudomonadati</taxon>
        <taxon>Pseudomonadota</taxon>
        <taxon>Alphaproteobacteria</taxon>
        <taxon>Sphingomonadales</taxon>
        <taxon>Sphingomonadaceae</taxon>
        <taxon>Sphingobium</taxon>
    </lineage>
</organism>
<dbReference type="SUPFAM" id="SSF54427">
    <property type="entry name" value="NTF2-like"/>
    <property type="match status" value="1"/>
</dbReference>
<reference evidence="3" key="1">
    <citation type="submission" date="2019-01" db="EMBL/GenBank/DDBJ databases">
        <title>Cytophagaceae bacterium strain CAR-16.</title>
        <authorList>
            <person name="Chen W.-M."/>
        </authorList>
    </citation>
    <scope>NUCLEOTIDE SEQUENCE [LARGE SCALE GENOMIC DNA]</scope>
    <source>
        <strain evidence="3">CHR27</strain>
    </source>
</reference>
<dbReference type="Pfam" id="PF13577">
    <property type="entry name" value="SnoaL_4"/>
    <property type="match status" value="1"/>
</dbReference>
<gene>
    <name evidence="2" type="ORF">EQG66_14860</name>
</gene>
<evidence type="ECO:0000259" key="1">
    <source>
        <dbReference type="Pfam" id="PF13577"/>
    </source>
</evidence>
<sequence>MCRSVAGVWPSLETVARRSGCNEGDSAVSIGTPVKDPAIRAELEALIAEHAYRLDFHLSENLGDLYTEDGCLIGAGPDCIGREAVNAYGRSRAEARTRRARHVATNFRFWEDGADQIRGVCFIMLFRSSGPDLTPAEPIALADAHDIYRREAEGVWRIRERRIVLSFESEAHKAK</sequence>
<evidence type="ECO:0000313" key="3">
    <source>
        <dbReference type="Proteomes" id="UP000290958"/>
    </source>
</evidence>
<dbReference type="Gene3D" id="3.10.450.50">
    <property type="match status" value="1"/>
</dbReference>
<dbReference type="InterPro" id="IPR032710">
    <property type="entry name" value="NTF2-like_dom_sf"/>
</dbReference>
<dbReference type="CDD" id="cd00531">
    <property type="entry name" value="NTF2_like"/>
    <property type="match status" value="1"/>
</dbReference>
<dbReference type="InterPro" id="IPR037401">
    <property type="entry name" value="SnoaL-like"/>
</dbReference>
<comment type="caution">
    <text evidence="2">The sequence shown here is derived from an EMBL/GenBank/DDBJ whole genome shotgun (WGS) entry which is preliminary data.</text>
</comment>
<name>A0A4Q1KCS5_9SPHN</name>
<dbReference type="AlphaFoldDB" id="A0A4Q1KCS5"/>
<dbReference type="Proteomes" id="UP000290958">
    <property type="component" value="Unassembled WGS sequence"/>
</dbReference>
<protein>
    <recommendedName>
        <fullName evidence="1">SnoaL-like domain-containing protein</fullName>
    </recommendedName>
</protein>
<keyword evidence="3" id="KW-1185">Reference proteome</keyword>
<dbReference type="EMBL" id="SBKP01000026">
    <property type="protein sequence ID" value="RXR24933.1"/>
    <property type="molecule type" value="Genomic_DNA"/>
</dbReference>
<dbReference type="OrthoDB" id="7425929at2"/>
<proteinExistence type="predicted"/>
<evidence type="ECO:0000313" key="2">
    <source>
        <dbReference type="EMBL" id="RXR24933.1"/>
    </source>
</evidence>
<accession>A0A4Q1KCS5</accession>
<feature type="domain" description="SnoaL-like" evidence="1">
    <location>
        <begin position="40"/>
        <end position="162"/>
    </location>
</feature>